<feature type="domain" description="NADP-dependent oxidoreductase" evidence="7">
    <location>
        <begin position="17"/>
        <end position="276"/>
    </location>
</feature>
<dbReference type="CDD" id="cd19071">
    <property type="entry name" value="AKR_AKR1-5-like"/>
    <property type="match status" value="1"/>
</dbReference>
<evidence type="ECO:0000259" key="7">
    <source>
        <dbReference type="Pfam" id="PF00248"/>
    </source>
</evidence>
<reference evidence="9" key="2">
    <citation type="submission" date="2020-10" db="UniProtKB">
        <authorList>
            <consortium name="WormBaseParasite"/>
        </authorList>
    </citation>
    <scope>IDENTIFICATION</scope>
</reference>
<dbReference type="WBParaSite" id="Pan_g15966.t1">
    <property type="protein sequence ID" value="Pan_g15966.t1"/>
    <property type="gene ID" value="Pan_g15966"/>
</dbReference>
<keyword evidence="3" id="KW-0560">Oxidoreductase</keyword>
<accession>A0A7E4V356</accession>
<evidence type="ECO:0000256" key="2">
    <source>
        <dbReference type="ARBA" id="ARBA00022857"/>
    </source>
</evidence>
<evidence type="ECO:0000256" key="4">
    <source>
        <dbReference type="PIRSR" id="PIRSR000097-1"/>
    </source>
</evidence>
<sequence>MTKTVQFHDGNAIPLLGFGTYKIVEQEAVETALDAALANGYRLIDTAKYYVNEPQLGIAIEKLLPKHGLTRKDVFLTTKIWPSGEDDYNFTVKGVEESLVNLKTDYLDLVLIHYPKSNTHADDDHATNKATRKAMWQALEAAKAKGQVRSIGVSNFLPRHIEELKEFSSTIPVLNQVEVHPHFTRNDIRKYCADNKIVFQGYSVLGRHNEELIKDVIVETIAKKYDVPVEILLIAFLVAQDYTVVVKSATPSRIAANTAALSVPLTKADIEQLYNLNKDKNYIRTTPWLVQ</sequence>
<dbReference type="PROSITE" id="PS00063">
    <property type="entry name" value="ALDOKETO_REDUCTASE_3"/>
    <property type="match status" value="1"/>
</dbReference>
<dbReference type="Gene3D" id="3.20.20.100">
    <property type="entry name" value="NADP-dependent oxidoreductase domain"/>
    <property type="match status" value="1"/>
</dbReference>
<dbReference type="PROSITE" id="PS00062">
    <property type="entry name" value="ALDOKETO_REDUCTASE_2"/>
    <property type="match status" value="1"/>
</dbReference>
<comment type="similarity">
    <text evidence="1">Belongs to the aldo/keto reductase family.</text>
</comment>
<evidence type="ECO:0000256" key="3">
    <source>
        <dbReference type="ARBA" id="ARBA00023002"/>
    </source>
</evidence>
<organism evidence="8 9">
    <name type="scientific">Panagrellus redivivus</name>
    <name type="common">Microworm</name>
    <dbReference type="NCBI Taxonomy" id="6233"/>
    <lineage>
        <taxon>Eukaryota</taxon>
        <taxon>Metazoa</taxon>
        <taxon>Ecdysozoa</taxon>
        <taxon>Nematoda</taxon>
        <taxon>Chromadorea</taxon>
        <taxon>Rhabditida</taxon>
        <taxon>Tylenchina</taxon>
        <taxon>Panagrolaimomorpha</taxon>
        <taxon>Panagrolaimoidea</taxon>
        <taxon>Panagrolaimidae</taxon>
        <taxon>Panagrellus</taxon>
    </lineage>
</organism>
<dbReference type="PIRSF" id="PIRSF000097">
    <property type="entry name" value="AKR"/>
    <property type="match status" value="1"/>
</dbReference>
<evidence type="ECO:0000313" key="9">
    <source>
        <dbReference type="WBParaSite" id="Pan_g15966.t1"/>
    </source>
</evidence>
<name>A0A7E4V356_PANRE</name>
<dbReference type="PANTHER" id="PTHR43827">
    <property type="entry name" value="2,5-DIKETO-D-GLUCONIC ACID REDUCTASE"/>
    <property type="match status" value="1"/>
</dbReference>
<dbReference type="InterPro" id="IPR020471">
    <property type="entry name" value="AKR"/>
</dbReference>
<evidence type="ECO:0000256" key="5">
    <source>
        <dbReference type="PIRSR" id="PIRSR000097-2"/>
    </source>
</evidence>
<dbReference type="InterPro" id="IPR036812">
    <property type="entry name" value="NAD(P)_OxRdtase_dom_sf"/>
</dbReference>
<dbReference type="SUPFAM" id="SSF51430">
    <property type="entry name" value="NAD(P)-linked oxidoreductase"/>
    <property type="match status" value="1"/>
</dbReference>
<keyword evidence="2" id="KW-0521">NADP</keyword>
<reference evidence="8" key="1">
    <citation type="journal article" date="2013" name="Genetics">
        <title>The draft genome and transcriptome of Panagrellus redivivus are shaped by the harsh demands of a free-living lifestyle.</title>
        <authorList>
            <person name="Srinivasan J."/>
            <person name="Dillman A.R."/>
            <person name="Macchietto M.G."/>
            <person name="Heikkinen L."/>
            <person name="Lakso M."/>
            <person name="Fracchia K.M."/>
            <person name="Antoshechkin I."/>
            <person name="Mortazavi A."/>
            <person name="Wong G."/>
            <person name="Sternberg P.W."/>
        </authorList>
    </citation>
    <scope>NUCLEOTIDE SEQUENCE [LARGE SCALE GENOMIC DNA]</scope>
    <source>
        <strain evidence="8">MT8872</strain>
    </source>
</reference>
<dbReference type="InterPro" id="IPR023210">
    <property type="entry name" value="NADP_OxRdtase_dom"/>
</dbReference>
<feature type="binding site" evidence="5">
    <location>
        <position position="113"/>
    </location>
    <ligand>
        <name>substrate</name>
    </ligand>
</feature>
<dbReference type="InterPro" id="IPR018170">
    <property type="entry name" value="Aldo/ket_reductase_CS"/>
</dbReference>
<keyword evidence="8" id="KW-1185">Reference proteome</keyword>
<feature type="site" description="Lowers pKa of active site Tyr" evidence="6">
    <location>
        <position position="79"/>
    </location>
</feature>
<evidence type="ECO:0000256" key="6">
    <source>
        <dbReference type="PIRSR" id="PIRSR000097-3"/>
    </source>
</evidence>
<evidence type="ECO:0000313" key="8">
    <source>
        <dbReference type="Proteomes" id="UP000492821"/>
    </source>
</evidence>
<feature type="active site" description="Proton donor" evidence="4">
    <location>
        <position position="50"/>
    </location>
</feature>
<dbReference type="PROSITE" id="PS00798">
    <property type="entry name" value="ALDOKETO_REDUCTASE_1"/>
    <property type="match status" value="1"/>
</dbReference>
<dbReference type="Proteomes" id="UP000492821">
    <property type="component" value="Unassembled WGS sequence"/>
</dbReference>
<dbReference type="Pfam" id="PF00248">
    <property type="entry name" value="Aldo_ket_red"/>
    <property type="match status" value="1"/>
</dbReference>
<dbReference type="PRINTS" id="PR00069">
    <property type="entry name" value="ALDKETRDTASE"/>
</dbReference>
<dbReference type="AlphaFoldDB" id="A0A7E4V356"/>
<evidence type="ECO:0000256" key="1">
    <source>
        <dbReference type="ARBA" id="ARBA00007905"/>
    </source>
</evidence>
<proteinExistence type="inferred from homology"/>
<dbReference type="FunFam" id="3.20.20.100:FF:000002">
    <property type="entry name" value="2,5-diketo-D-gluconic acid reductase A"/>
    <property type="match status" value="1"/>
</dbReference>
<dbReference type="PANTHER" id="PTHR43827:SF3">
    <property type="entry name" value="NADP-DEPENDENT OXIDOREDUCTASE DOMAIN-CONTAINING PROTEIN"/>
    <property type="match status" value="1"/>
</dbReference>
<protein>
    <submittedName>
        <fullName evidence="9">Aldo_ket_red domain-containing protein</fullName>
    </submittedName>
</protein>
<dbReference type="GO" id="GO:0016616">
    <property type="term" value="F:oxidoreductase activity, acting on the CH-OH group of donors, NAD or NADP as acceptor"/>
    <property type="evidence" value="ECO:0007669"/>
    <property type="project" value="UniProtKB-ARBA"/>
</dbReference>